<proteinExistence type="predicted"/>
<protein>
    <submittedName>
        <fullName evidence="1">Crossover junction endodeoxyribonuclease RusA</fullName>
    </submittedName>
</protein>
<dbReference type="SUPFAM" id="SSF103084">
    <property type="entry name" value="Holliday junction resolvase RusA"/>
    <property type="match status" value="1"/>
</dbReference>
<dbReference type="InterPro" id="IPR036614">
    <property type="entry name" value="RusA-like_sf"/>
</dbReference>
<reference evidence="1 2" key="1">
    <citation type="journal article" date="2015" name="Genome Announc.">
        <title>Expanding the biotechnology potential of lactobacilli through comparative genomics of 213 strains and associated genera.</title>
        <authorList>
            <person name="Sun Z."/>
            <person name="Harris H.M."/>
            <person name="McCann A."/>
            <person name="Guo C."/>
            <person name="Argimon S."/>
            <person name="Zhang W."/>
            <person name="Yang X."/>
            <person name="Jeffery I.B."/>
            <person name="Cooney J.C."/>
            <person name="Kagawa T.F."/>
            <person name="Liu W."/>
            <person name="Song Y."/>
            <person name="Salvetti E."/>
            <person name="Wrobel A."/>
            <person name="Rasinkangas P."/>
            <person name="Parkhill J."/>
            <person name="Rea M.C."/>
            <person name="O'Sullivan O."/>
            <person name="Ritari J."/>
            <person name="Douillard F.P."/>
            <person name="Paul Ross R."/>
            <person name="Yang R."/>
            <person name="Briner A.E."/>
            <person name="Felis G.E."/>
            <person name="de Vos W.M."/>
            <person name="Barrangou R."/>
            <person name="Klaenhammer T.R."/>
            <person name="Caufield P.W."/>
            <person name="Cui Y."/>
            <person name="Zhang H."/>
            <person name="O'Toole P.W."/>
        </authorList>
    </citation>
    <scope>NUCLEOTIDE SEQUENCE [LARGE SCALE GENOMIC DNA]</scope>
    <source>
        <strain evidence="1 2">DSM 18527</strain>
    </source>
</reference>
<dbReference type="AlphaFoldDB" id="X0PGH6"/>
<name>X0PGH6_9LACO</name>
<dbReference type="STRING" id="1423734.FC83_GL000930"/>
<dbReference type="Proteomes" id="UP000051236">
    <property type="component" value="Unassembled WGS sequence"/>
</dbReference>
<dbReference type="InterPro" id="IPR008822">
    <property type="entry name" value="Endonuclease_RusA-like"/>
</dbReference>
<dbReference type="PATRIC" id="fig|1423734.3.peg.941"/>
<accession>X0PGH6</accession>
<evidence type="ECO:0000313" key="2">
    <source>
        <dbReference type="Proteomes" id="UP000051236"/>
    </source>
</evidence>
<dbReference type="eggNOG" id="COG4570">
    <property type="taxonomic scope" value="Bacteria"/>
</dbReference>
<dbReference type="EMBL" id="AZGA01000012">
    <property type="protein sequence ID" value="KRM35626.1"/>
    <property type="molecule type" value="Genomic_DNA"/>
</dbReference>
<dbReference type="GO" id="GO:0000287">
    <property type="term" value="F:magnesium ion binding"/>
    <property type="evidence" value="ECO:0007669"/>
    <property type="project" value="InterPro"/>
</dbReference>
<dbReference type="Gene3D" id="3.30.1330.70">
    <property type="entry name" value="Holliday junction resolvase RusA"/>
    <property type="match status" value="1"/>
</dbReference>
<keyword evidence="2" id="KW-1185">Reference proteome</keyword>
<sequence length="133" mass="15378">MEIKFFMPMKNVPRTTHQQKQVRVVHGKPVFYEPDALKEARAKLMSHLGPHSPQDEINAPIRLITKWCFPLSGQHKPGEYKATKPDTDNLQKLLKDCMTDLNFWRDDALVVSEITEKFWSDIPGIYVSIEVLS</sequence>
<organism evidence="1 2">
    <name type="scientific">Agrilactobacillus composti DSM 18527 = JCM 14202</name>
    <dbReference type="NCBI Taxonomy" id="1423734"/>
    <lineage>
        <taxon>Bacteria</taxon>
        <taxon>Bacillati</taxon>
        <taxon>Bacillota</taxon>
        <taxon>Bacilli</taxon>
        <taxon>Lactobacillales</taxon>
        <taxon>Lactobacillaceae</taxon>
        <taxon>Agrilactobacillus</taxon>
    </lineage>
</organism>
<evidence type="ECO:0000313" key="1">
    <source>
        <dbReference type="EMBL" id="KRM35626.1"/>
    </source>
</evidence>
<dbReference type="Pfam" id="PF05866">
    <property type="entry name" value="RusA"/>
    <property type="match status" value="1"/>
</dbReference>
<dbReference type="GO" id="GO:0006281">
    <property type="term" value="P:DNA repair"/>
    <property type="evidence" value="ECO:0007669"/>
    <property type="project" value="InterPro"/>
</dbReference>
<comment type="caution">
    <text evidence="1">The sequence shown here is derived from an EMBL/GenBank/DDBJ whole genome shotgun (WGS) entry which is preliminary data.</text>
</comment>
<gene>
    <name evidence="1" type="ORF">FC83_GL000930</name>
</gene>
<dbReference type="RefSeq" id="WP_035454824.1">
    <property type="nucleotide sequence ID" value="NZ_AZGA01000012.1"/>
</dbReference>
<dbReference type="OrthoDB" id="384924at2"/>
<dbReference type="GO" id="GO:0006310">
    <property type="term" value="P:DNA recombination"/>
    <property type="evidence" value="ECO:0007669"/>
    <property type="project" value="InterPro"/>
</dbReference>